<dbReference type="EMBL" id="BAAAQD010000017">
    <property type="protein sequence ID" value="GAA1543624.1"/>
    <property type="molecule type" value="Genomic_DNA"/>
</dbReference>
<organism evidence="2 3">
    <name type="scientific">Dactylosporangium maewongense</name>
    <dbReference type="NCBI Taxonomy" id="634393"/>
    <lineage>
        <taxon>Bacteria</taxon>
        <taxon>Bacillati</taxon>
        <taxon>Actinomycetota</taxon>
        <taxon>Actinomycetes</taxon>
        <taxon>Micromonosporales</taxon>
        <taxon>Micromonosporaceae</taxon>
        <taxon>Dactylosporangium</taxon>
    </lineage>
</organism>
<protein>
    <submittedName>
        <fullName evidence="2">Uncharacterized protein</fullName>
    </submittedName>
</protein>
<comment type="caution">
    <text evidence="2">The sequence shown here is derived from an EMBL/GenBank/DDBJ whole genome shotgun (WGS) entry which is preliminary data.</text>
</comment>
<accession>A0ABP4MHD7</accession>
<feature type="region of interest" description="Disordered" evidence="1">
    <location>
        <begin position="1028"/>
        <end position="1049"/>
    </location>
</feature>
<gene>
    <name evidence="2" type="ORF">GCM10009827_074160</name>
</gene>
<name>A0ABP4MHD7_9ACTN</name>
<evidence type="ECO:0000256" key="1">
    <source>
        <dbReference type="SAM" id="MobiDB-lite"/>
    </source>
</evidence>
<sequence>MSLLDAIPDGLDAPARRRAIARFALGMSQQEYQELHARLDGGDIDERHDGLFVAVVRRDVAAVERALGDGELRGRALSAAIRLPVSDAALRRLALTTPFATRRQVYRVLRRSARRGLAGSLLPEVPERDRPLLLAACAAGVVERWLPALPVTIDDLRRLARTAPVAVARRLAEDGHTDGRRRWSPGRAGVEAAVRRDPAAAAIVAEGQRWQDRGTPDAVAAALRAGQFWSVEPRPHGTGQLPRRARRTVRALPATDLAGLARLTDGDGRAALLDALPPARRRAALEAWPLDNQAFTPELCVLPFADRVAVARDRLARRPEDPEMLALLPYAEVRDTLLALTRSHRAGQREAGWPALLRSAMLDPDRTAFADAIGRAGRAWTDQHDVQQKVLDRLAAAPARSVDAVPVPLVAAVVHATLTRPDGAPRSRQHLDDWLGRTLAVALAAANRPDAGAAAVDRAAEVFLQYARTVRGLGRWYDAPRLRPPVRAAVSYIAGRRDLDDRALLGVAAQLGPDLDALPGLRDRLHGIVLHGADAESVREAARLWVGGAPADRAERVRTLLRHDPALAREPEIARLLTTRHTDLLDLPEVRSLRPLVPATPAALRAWRPAQRRWYRQAAAEQATDPAAEPADRIAAIRVLDDPDLLAGLAGSDEGRIAVAALSAMARLPHGFARLADRVDDPVGYRARAAARALRAALDTVTEAAAVGLLAGTLRSAKVASAKESARALGALRTPAATGALLDAWHRPDLHRDVRATIATALVTSAAADAGRTVADVLTAAVRPGAEPDAVREAILATPVERIPVDRRPAVARLLAAALDTPDPAILAAYGRWSRYAPEGLDAVARLVGVDQPGEVFEAARATLGAALGTPAGDLAWSAAVDLLAAQAARERLRVMTAAVQRDAWSVLPAAFRAAAHTLERALAPLDLPGVRATLLARLAFAGLLDQPAGDPDLALWDRLLAATADRPHRIDLDTWRALHDHADPTRFPAVLTHLERHTGLTATLLWLRLATIQGTWTEPQLHRLDTLRHHPDPDIREAAHDVRPAHRD</sequence>
<reference evidence="3" key="1">
    <citation type="journal article" date="2019" name="Int. J. Syst. Evol. Microbiol.">
        <title>The Global Catalogue of Microorganisms (GCM) 10K type strain sequencing project: providing services to taxonomists for standard genome sequencing and annotation.</title>
        <authorList>
            <consortium name="The Broad Institute Genomics Platform"/>
            <consortium name="The Broad Institute Genome Sequencing Center for Infectious Disease"/>
            <person name="Wu L."/>
            <person name="Ma J."/>
        </authorList>
    </citation>
    <scope>NUCLEOTIDE SEQUENCE [LARGE SCALE GENOMIC DNA]</scope>
    <source>
        <strain evidence="3">JCM 15933</strain>
    </source>
</reference>
<dbReference type="RefSeq" id="WP_344507540.1">
    <property type="nucleotide sequence ID" value="NZ_BAAAQD010000017.1"/>
</dbReference>
<proteinExistence type="predicted"/>
<evidence type="ECO:0000313" key="2">
    <source>
        <dbReference type="EMBL" id="GAA1543624.1"/>
    </source>
</evidence>
<dbReference type="Proteomes" id="UP001501470">
    <property type="component" value="Unassembled WGS sequence"/>
</dbReference>
<keyword evidence="3" id="KW-1185">Reference proteome</keyword>
<evidence type="ECO:0000313" key="3">
    <source>
        <dbReference type="Proteomes" id="UP001501470"/>
    </source>
</evidence>